<reference evidence="1 2" key="1">
    <citation type="journal article" date="2022" name="DNA Res.">
        <title>Chromosomal-level genome assembly of the orchid tree Bauhinia variegata (Leguminosae; Cercidoideae) supports the allotetraploid origin hypothesis of Bauhinia.</title>
        <authorList>
            <person name="Zhong Y."/>
            <person name="Chen Y."/>
            <person name="Zheng D."/>
            <person name="Pang J."/>
            <person name="Liu Y."/>
            <person name="Luo S."/>
            <person name="Meng S."/>
            <person name="Qian L."/>
            <person name="Wei D."/>
            <person name="Dai S."/>
            <person name="Zhou R."/>
        </authorList>
    </citation>
    <scope>NUCLEOTIDE SEQUENCE [LARGE SCALE GENOMIC DNA]</scope>
    <source>
        <strain evidence="1">BV-YZ2020</strain>
    </source>
</reference>
<evidence type="ECO:0000313" key="2">
    <source>
        <dbReference type="Proteomes" id="UP000828941"/>
    </source>
</evidence>
<name>A0ACB9L647_BAUVA</name>
<dbReference type="Proteomes" id="UP000828941">
    <property type="component" value="Chromosome 12"/>
</dbReference>
<keyword evidence="2" id="KW-1185">Reference proteome</keyword>
<protein>
    <submittedName>
        <fullName evidence="1">Uncharacterized protein</fullName>
    </submittedName>
</protein>
<comment type="caution">
    <text evidence="1">The sequence shown here is derived from an EMBL/GenBank/DDBJ whole genome shotgun (WGS) entry which is preliminary data.</text>
</comment>
<organism evidence="1 2">
    <name type="scientific">Bauhinia variegata</name>
    <name type="common">Purple orchid tree</name>
    <name type="synonym">Phanera variegata</name>
    <dbReference type="NCBI Taxonomy" id="167791"/>
    <lineage>
        <taxon>Eukaryota</taxon>
        <taxon>Viridiplantae</taxon>
        <taxon>Streptophyta</taxon>
        <taxon>Embryophyta</taxon>
        <taxon>Tracheophyta</taxon>
        <taxon>Spermatophyta</taxon>
        <taxon>Magnoliopsida</taxon>
        <taxon>eudicotyledons</taxon>
        <taxon>Gunneridae</taxon>
        <taxon>Pentapetalae</taxon>
        <taxon>rosids</taxon>
        <taxon>fabids</taxon>
        <taxon>Fabales</taxon>
        <taxon>Fabaceae</taxon>
        <taxon>Cercidoideae</taxon>
        <taxon>Cercideae</taxon>
        <taxon>Bauhiniinae</taxon>
        <taxon>Bauhinia</taxon>
    </lineage>
</organism>
<accession>A0ACB9L647</accession>
<proteinExistence type="predicted"/>
<gene>
    <name evidence="1" type="ORF">L6164_028392</name>
</gene>
<sequence length="264" mass="30150">MQLKVLLEVPAEPAPVIITPPTSSSSSSDATAPNRESRSNNSSTESITSEETPPRKVRTLREIYESCAFALMVTDPTTYKEAAETKAWQNAMEEEILAIQRNKTWELVDLPEGKNIIGLKWIFKTKYNADGSIQKHKARLVAKGYSQLQGVDFDETFSPVARFETVRTILAVAVQLRWPIYQFDVKSAFLNGELEEEVYVEQPEGFVVNGSEEKVYKLKKALYGLRQAPRAWYSKIDHHFLQHGFERSENEPTLYVKRQVLQYN</sequence>
<dbReference type="EMBL" id="CM039437">
    <property type="protein sequence ID" value="KAI4305000.1"/>
    <property type="molecule type" value="Genomic_DNA"/>
</dbReference>
<evidence type="ECO:0000313" key="1">
    <source>
        <dbReference type="EMBL" id="KAI4305000.1"/>
    </source>
</evidence>